<feature type="transmembrane region" description="Helical" evidence="1">
    <location>
        <begin position="138"/>
        <end position="164"/>
    </location>
</feature>
<keyword evidence="1" id="KW-0812">Transmembrane</keyword>
<proteinExistence type="predicted"/>
<keyword evidence="1" id="KW-0472">Membrane</keyword>
<evidence type="ECO:0000256" key="1">
    <source>
        <dbReference type="SAM" id="Phobius"/>
    </source>
</evidence>
<sequence>MGASRGWLGIIQGQKNWRQHFRLSVAGLLTALIIFGLVALMVTLLSTMGEAISETSIAGSVLVECSGLLALVVTIVGVRLLGRRDLQPLTMIIPGIYAVTAYVLLRSIFAAISGPLAGLALFGLGFLLYGLARQAARLNLIGAVAFAVLTLGLLVAMPASLYMLTIPAHSSI</sequence>
<name>A0ABY7YZS1_9HYPH</name>
<gene>
    <name evidence="2" type="ORF">PSQ90_04675</name>
</gene>
<feature type="transmembrane region" description="Helical" evidence="1">
    <location>
        <begin position="21"/>
        <end position="45"/>
    </location>
</feature>
<evidence type="ECO:0008006" key="4">
    <source>
        <dbReference type="Google" id="ProtNLM"/>
    </source>
</evidence>
<evidence type="ECO:0000313" key="2">
    <source>
        <dbReference type="EMBL" id="WDR06751.1"/>
    </source>
</evidence>
<accession>A0ABY7YZS1</accession>
<keyword evidence="3" id="KW-1185">Reference proteome</keyword>
<organism evidence="2 3">
    <name type="scientific">Devosia rhodophyticola</name>
    <dbReference type="NCBI Taxonomy" id="3026423"/>
    <lineage>
        <taxon>Bacteria</taxon>
        <taxon>Pseudomonadati</taxon>
        <taxon>Pseudomonadota</taxon>
        <taxon>Alphaproteobacteria</taxon>
        <taxon>Hyphomicrobiales</taxon>
        <taxon>Devosiaceae</taxon>
        <taxon>Devosia</taxon>
    </lineage>
</organism>
<dbReference type="RefSeq" id="WP_282212264.1">
    <property type="nucleotide sequence ID" value="NZ_CP118247.1"/>
</dbReference>
<feature type="transmembrane region" description="Helical" evidence="1">
    <location>
        <begin position="57"/>
        <end position="81"/>
    </location>
</feature>
<dbReference type="Proteomes" id="UP001222118">
    <property type="component" value="Chromosome"/>
</dbReference>
<keyword evidence="1" id="KW-1133">Transmembrane helix</keyword>
<dbReference type="EMBL" id="CP118247">
    <property type="protein sequence ID" value="WDR06751.1"/>
    <property type="molecule type" value="Genomic_DNA"/>
</dbReference>
<protein>
    <recommendedName>
        <fullName evidence="4">Tripartite tricarboxylate transporter TctB family protein</fullName>
    </recommendedName>
</protein>
<reference evidence="2 3" key="1">
    <citation type="submission" date="2023-02" db="EMBL/GenBank/DDBJ databases">
        <title>Devosia chondri sp. nov., isolated from the phycosphere of marine algae.</title>
        <authorList>
            <person name="Kim J.M."/>
            <person name="Lee J.K."/>
            <person name="Choi B.J."/>
            <person name="Bayburt H."/>
            <person name="Jeon C.O."/>
        </authorList>
    </citation>
    <scope>NUCLEOTIDE SEQUENCE [LARGE SCALE GENOMIC DNA]</scope>
    <source>
        <strain evidence="2 3">G2-5</strain>
    </source>
</reference>
<feature type="transmembrane region" description="Helical" evidence="1">
    <location>
        <begin position="88"/>
        <end position="105"/>
    </location>
</feature>
<evidence type="ECO:0000313" key="3">
    <source>
        <dbReference type="Proteomes" id="UP001222118"/>
    </source>
</evidence>
<feature type="transmembrane region" description="Helical" evidence="1">
    <location>
        <begin position="111"/>
        <end position="131"/>
    </location>
</feature>